<name>A0A1Y2CEZ8_9FUNG</name>
<keyword evidence="3" id="KW-0813">Transport</keyword>
<accession>A0A1Y2CEZ8</accession>
<dbReference type="GO" id="GO:0035673">
    <property type="term" value="F:oligopeptide transmembrane transporter activity"/>
    <property type="evidence" value="ECO:0007669"/>
    <property type="project" value="InterPro"/>
</dbReference>
<evidence type="ECO:0000256" key="6">
    <source>
        <dbReference type="ARBA" id="ARBA00022927"/>
    </source>
</evidence>
<evidence type="ECO:0000256" key="8">
    <source>
        <dbReference type="ARBA" id="ARBA00023136"/>
    </source>
</evidence>
<dbReference type="Proteomes" id="UP000193642">
    <property type="component" value="Unassembled WGS sequence"/>
</dbReference>
<evidence type="ECO:0000256" key="3">
    <source>
        <dbReference type="ARBA" id="ARBA00022448"/>
    </source>
</evidence>
<dbReference type="InterPro" id="IPR004813">
    <property type="entry name" value="OPT"/>
</dbReference>
<reference evidence="10 11" key="1">
    <citation type="submission" date="2016-07" db="EMBL/GenBank/DDBJ databases">
        <title>Pervasive Adenine N6-methylation of Active Genes in Fungi.</title>
        <authorList>
            <consortium name="DOE Joint Genome Institute"/>
            <person name="Mondo S.J."/>
            <person name="Dannebaum R.O."/>
            <person name="Kuo R.C."/>
            <person name="Labutti K."/>
            <person name="Haridas S."/>
            <person name="Kuo A."/>
            <person name="Salamov A."/>
            <person name="Ahrendt S.R."/>
            <person name="Lipzen A."/>
            <person name="Sullivan W."/>
            <person name="Andreopoulos W.B."/>
            <person name="Clum A."/>
            <person name="Lindquist E."/>
            <person name="Daum C."/>
            <person name="Ramamoorthy G.K."/>
            <person name="Gryganskyi A."/>
            <person name="Culley D."/>
            <person name="Magnuson J.K."/>
            <person name="James T.Y."/>
            <person name="O'Malley M.A."/>
            <person name="Stajich J.E."/>
            <person name="Spatafora J.W."/>
            <person name="Visel A."/>
            <person name="Grigoriev I.V."/>
        </authorList>
    </citation>
    <scope>NUCLEOTIDE SEQUENCE [LARGE SCALE GENOMIC DNA]</scope>
    <source>
        <strain evidence="10 11">JEL800</strain>
    </source>
</reference>
<dbReference type="GO" id="GO:0016020">
    <property type="term" value="C:membrane"/>
    <property type="evidence" value="ECO:0007669"/>
    <property type="project" value="UniProtKB-SubCell"/>
</dbReference>
<feature type="transmembrane region" description="Helical" evidence="9">
    <location>
        <begin position="225"/>
        <end position="247"/>
    </location>
</feature>
<keyword evidence="6" id="KW-0653">Protein transport</keyword>
<gene>
    <name evidence="10" type="ORF">BCR33DRAFT_849880</name>
</gene>
<keyword evidence="5" id="KW-0571">Peptide transport</keyword>
<dbReference type="Pfam" id="PF03169">
    <property type="entry name" value="OPT"/>
    <property type="match status" value="1"/>
</dbReference>
<comment type="caution">
    <text evidence="10">The sequence shown here is derived from an EMBL/GenBank/DDBJ whole genome shotgun (WGS) entry which is preliminary data.</text>
</comment>
<keyword evidence="11" id="KW-1185">Reference proteome</keyword>
<feature type="transmembrane region" description="Helical" evidence="9">
    <location>
        <begin position="87"/>
        <end position="107"/>
    </location>
</feature>
<comment type="subcellular location">
    <subcellularLocation>
        <location evidence="1">Membrane</location>
        <topology evidence="1">Multi-pass membrane protein</topology>
    </subcellularLocation>
</comment>
<evidence type="ECO:0000256" key="9">
    <source>
        <dbReference type="SAM" id="Phobius"/>
    </source>
</evidence>
<protein>
    <submittedName>
        <fullName evidence="10">OPT-domain-containing protein</fullName>
    </submittedName>
</protein>
<evidence type="ECO:0000313" key="10">
    <source>
        <dbReference type="EMBL" id="ORY45648.1"/>
    </source>
</evidence>
<sequence>MTTADQYVSEKEHQIDDLKHAHPELEDDVEVDDIKEVEERIDFIVPQTDDPSTPAFTFRSVLLGTLWVVLLSFANTALSFRTAAFSVGANIALILSYPMGLFLAAVLPKSIPVLNPGPFSLKEHVCIYIMASCGGVPYGIDNVVAQIMPTLMGNTDISFMQSLGFVLVTQFLGYGLSGLTRRFLVRPTAMWWPSTMSTIALFTSFHKVESGEVVGNRYKMSRFQFFWIAFIGMGIWSWMPSFIAPVLQAVALSCLIGGRGSGE</sequence>
<evidence type="ECO:0000256" key="2">
    <source>
        <dbReference type="ARBA" id="ARBA00008807"/>
    </source>
</evidence>
<keyword evidence="7 9" id="KW-1133">Transmembrane helix</keyword>
<evidence type="ECO:0000256" key="4">
    <source>
        <dbReference type="ARBA" id="ARBA00022692"/>
    </source>
</evidence>
<evidence type="ECO:0000256" key="7">
    <source>
        <dbReference type="ARBA" id="ARBA00022989"/>
    </source>
</evidence>
<comment type="similarity">
    <text evidence="2">Belongs to the oligopeptide OPT transporter family.</text>
</comment>
<dbReference type="InterPro" id="IPR004648">
    <property type="entry name" value="Oligpept_transpt"/>
</dbReference>
<dbReference type="NCBIfam" id="TIGR00728">
    <property type="entry name" value="OPT_sfam"/>
    <property type="match status" value="1"/>
</dbReference>
<evidence type="ECO:0000256" key="1">
    <source>
        <dbReference type="ARBA" id="ARBA00004141"/>
    </source>
</evidence>
<dbReference type="STRING" id="329046.A0A1Y2CEZ8"/>
<proteinExistence type="inferred from homology"/>
<evidence type="ECO:0000313" key="11">
    <source>
        <dbReference type="Proteomes" id="UP000193642"/>
    </source>
</evidence>
<evidence type="ECO:0000256" key="5">
    <source>
        <dbReference type="ARBA" id="ARBA00022856"/>
    </source>
</evidence>
<dbReference type="GO" id="GO:0015031">
    <property type="term" value="P:protein transport"/>
    <property type="evidence" value="ECO:0007669"/>
    <property type="project" value="UniProtKB-KW"/>
</dbReference>
<feature type="transmembrane region" description="Helical" evidence="9">
    <location>
        <begin position="61"/>
        <end position="80"/>
    </location>
</feature>
<dbReference type="PANTHER" id="PTHR22601">
    <property type="entry name" value="ISP4 LIKE PROTEIN"/>
    <property type="match status" value="1"/>
</dbReference>
<dbReference type="EMBL" id="MCGO01000019">
    <property type="protein sequence ID" value="ORY45648.1"/>
    <property type="molecule type" value="Genomic_DNA"/>
</dbReference>
<dbReference type="OrthoDB" id="2156679at2759"/>
<dbReference type="AlphaFoldDB" id="A0A1Y2CEZ8"/>
<organism evidence="10 11">
    <name type="scientific">Rhizoclosmatium globosum</name>
    <dbReference type="NCBI Taxonomy" id="329046"/>
    <lineage>
        <taxon>Eukaryota</taxon>
        <taxon>Fungi</taxon>
        <taxon>Fungi incertae sedis</taxon>
        <taxon>Chytridiomycota</taxon>
        <taxon>Chytridiomycota incertae sedis</taxon>
        <taxon>Chytridiomycetes</taxon>
        <taxon>Chytridiales</taxon>
        <taxon>Chytriomycetaceae</taxon>
        <taxon>Rhizoclosmatium</taxon>
    </lineage>
</organism>
<feature type="transmembrane region" description="Helical" evidence="9">
    <location>
        <begin position="157"/>
        <end position="177"/>
    </location>
</feature>
<keyword evidence="4 9" id="KW-0812">Transmembrane</keyword>
<keyword evidence="8 9" id="KW-0472">Membrane</keyword>